<dbReference type="PROSITE" id="PS50005">
    <property type="entry name" value="TPR"/>
    <property type="match status" value="4"/>
</dbReference>
<name>A8DJE9_9BACT</name>
<dbReference type="SUPFAM" id="SSF48452">
    <property type="entry name" value="TPR-like"/>
    <property type="match status" value="2"/>
</dbReference>
<organism evidence="4">
    <name type="scientific">Chloracidobacterium thermophilum</name>
    <dbReference type="NCBI Taxonomy" id="458033"/>
    <lineage>
        <taxon>Bacteria</taxon>
        <taxon>Pseudomonadati</taxon>
        <taxon>Acidobacteriota</taxon>
        <taxon>Terriglobia</taxon>
        <taxon>Terriglobales</taxon>
        <taxon>Acidobacteriaceae</taxon>
        <taxon>Chloracidobacterium</taxon>
    </lineage>
</organism>
<evidence type="ECO:0000256" key="2">
    <source>
        <dbReference type="ARBA" id="ARBA00022803"/>
    </source>
</evidence>
<feature type="repeat" description="TPR" evidence="3">
    <location>
        <begin position="240"/>
        <end position="273"/>
    </location>
</feature>
<feature type="repeat" description="TPR" evidence="3">
    <location>
        <begin position="206"/>
        <end position="239"/>
    </location>
</feature>
<dbReference type="SMART" id="SM00028">
    <property type="entry name" value="TPR"/>
    <property type="match status" value="7"/>
</dbReference>
<feature type="repeat" description="TPR" evidence="3">
    <location>
        <begin position="274"/>
        <end position="307"/>
    </location>
</feature>
<gene>
    <name evidence="4" type="ORF">YS_M60-F11.042</name>
</gene>
<feature type="repeat" description="TPR" evidence="3">
    <location>
        <begin position="59"/>
        <end position="92"/>
    </location>
</feature>
<dbReference type="InterPro" id="IPR050498">
    <property type="entry name" value="Ycf3"/>
</dbReference>
<dbReference type="InterPro" id="IPR019734">
    <property type="entry name" value="TPR_rpt"/>
</dbReference>
<dbReference type="PANTHER" id="PTHR44858:SF1">
    <property type="entry name" value="UDP-N-ACETYLGLUCOSAMINE--PEPTIDE N-ACETYLGLUCOSAMINYLTRANSFERASE SPINDLY-RELATED"/>
    <property type="match status" value="1"/>
</dbReference>
<dbReference type="Pfam" id="PF14559">
    <property type="entry name" value="TPR_19"/>
    <property type="match status" value="1"/>
</dbReference>
<reference evidence="4" key="1">
    <citation type="journal article" date="2007" name="Science">
        <title>Candidatus Chloracidobacterium thermophilum: an aerobic phototrophic Acidobacterium.</title>
        <authorList>
            <person name="Bryant D.A."/>
            <person name="Costas A.M."/>
            <person name="Maresca J.A."/>
            <person name="Chew A.G."/>
            <person name="Klatt C.G."/>
            <person name="Bateson M.M."/>
            <person name="Tallon L.J."/>
            <person name="Hostetler J."/>
            <person name="Nelson W.C."/>
            <person name="Heidelberg J.F."/>
            <person name="Ward D.M."/>
        </authorList>
    </citation>
    <scope>NUCLEOTIDE SEQUENCE</scope>
</reference>
<keyword evidence="1" id="KW-0677">Repeat</keyword>
<proteinExistence type="predicted"/>
<protein>
    <submittedName>
        <fullName evidence="4">Tetratricopeptide repeat family protein</fullName>
    </submittedName>
</protein>
<evidence type="ECO:0000256" key="3">
    <source>
        <dbReference type="PROSITE-ProRule" id="PRU00339"/>
    </source>
</evidence>
<dbReference type="Pfam" id="PF13432">
    <property type="entry name" value="TPR_16"/>
    <property type="match status" value="2"/>
</dbReference>
<dbReference type="AlphaFoldDB" id="A8DJE9"/>
<evidence type="ECO:0000256" key="1">
    <source>
        <dbReference type="ARBA" id="ARBA00022737"/>
    </source>
</evidence>
<evidence type="ECO:0000313" key="4">
    <source>
        <dbReference type="EMBL" id="ABV27203.1"/>
    </source>
</evidence>
<sequence length="321" mass="35300">MLAICLTGMAWAQENRPPFAEDEEAQARLQRGISLYQQSQYAAALEILEPLVVHHPEQATAYRMLGLCYLQLKQYQLAVTALRKAVELTRVQEKREDTTARLALGKALFLAGDSAAAIPELEYAAQRPEADAAILTLLGYAYYRQGDEAAARKTLLQAVARDERQPEAWRLLAELDVLAVTATPDEPAAVKRATSSIEKVNRFEPAVAAGLRGRLLVAQRQFAKAIPELDRALTAQPNDAALVFALGLALSREGQLERATTILTKATSLLPQEAGVWRELGYVHERAGRTDAAITAYEKAAALTNSQDTFVVRALERLRRP</sequence>
<dbReference type="InterPro" id="IPR011990">
    <property type="entry name" value="TPR-like_helical_dom_sf"/>
</dbReference>
<dbReference type="Gene3D" id="1.25.40.10">
    <property type="entry name" value="Tetratricopeptide repeat domain"/>
    <property type="match status" value="2"/>
</dbReference>
<accession>A8DJE9</accession>
<dbReference type="EMBL" id="EF531339">
    <property type="protein sequence ID" value="ABV27203.1"/>
    <property type="molecule type" value="Genomic_DNA"/>
</dbReference>
<keyword evidence="2 3" id="KW-0802">TPR repeat</keyword>
<dbReference type="Pfam" id="PF13181">
    <property type="entry name" value="TPR_8"/>
    <property type="match status" value="1"/>
</dbReference>
<dbReference type="PANTHER" id="PTHR44858">
    <property type="entry name" value="TETRATRICOPEPTIDE REPEAT PROTEIN 6"/>
    <property type="match status" value="1"/>
</dbReference>